<comment type="caution">
    <text evidence="2">The sequence shown here is derived from an EMBL/GenBank/DDBJ whole genome shotgun (WGS) entry which is preliminary data.</text>
</comment>
<feature type="transmembrane region" description="Helical" evidence="1">
    <location>
        <begin position="454"/>
        <end position="478"/>
    </location>
</feature>
<protein>
    <submittedName>
        <fullName evidence="2">Uncharacterized protein</fullName>
    </submittedName>
</protein>
<feature type="transmembrane region" description="Helical" evidence="1">
    <location>
        <begin position="526"/>
        <end position="546"/>
    </location>
</feature>
<gene>
    <name evidence="2" type="ORF">Taro_012628</name>
</gene>
<keyword evidence="1" id="KW-0472">Membrane</keyword>
<name>A0A843U9C1_COLES</name>
<keyword evidence="3" id="KW-1185">Reference proteome</keyword>
<reference evidence="2" key="1">
    <citation type="submission" date="2017-07" db="EMBL/GenBank/DDBJ databases">
        <title>Taro Niue Genome Assembly and Annotation.</title>
        <authorList>
            <person name="Atibalentja N."/>
            <person name="Keating K."/>
            <person name="Fields C.J."/>
        </authorList>
    </citation>
    <scope>NUCLEOTIDE SEQUENCE</scope>
    <source>
        <strain evidence="2">Niue_2</strain>
        <tissue evidence="2">Leaf</tissue>
    </source>
</reference>
<dbReference type="Proteomes" id="UP000652761">
    <property type="component" value="Unassembled WGS sequence"/>
</dbReference>
<organism evidence="2 3">
    <name type="scientific">Colocasia esculenta</name>
    <name type="common">Wild taro</name>
    <name type="synonym">Arum esculentum</name>
    <dbReference type="NCBI Taxonomy" id="4460"/>
    <lineage>
        <taxon>Eukaryota</taxon>
        <taxon>Viridiplantae</taxon>
        <taxon>Streptophyta</taxon>
        <taxon>Embryophyta</taxon>
        <taxon>Tracheophyta</taxon>
        <taxon>Spermatophyta</taxon>
        <taxon>Magnoliopsida</taxon>
        <taxon>Liliopsida</taxon>
        <taxon>Araceae</taxon>
        <taxon>Aroideae</taxon>
        <taxon>Colocasieae</taxon>
        <taxon>Colocasia</taxon>
    </lineage>
</organism>
<feature type="transmembrane region" description="Helical" evidence="1">
    <location>
        <begin position="203"/>
        <end position="221"/>
    </location>
</feature>
<dbReference type="EMBL" id="NMUH01000494">
    <property type="protein sequence ID" value="MQL80198.1"/>
    <property type="molecule type" value="Genomic_DNA"/>
</dbReference>
<feature type="transmembrane region" description="Helical" evidence="1">
    <location>
        <begin position="617"/>
        <end position="640"/>
    </location>
</feature>
<accession>A0A843U9C1</accession>
<sequence>MSRPEGKLFPLVLLRQVGAWWLRRRLVVEQKRRRGARRRRLSVVKALLWGSVLQNRMWATPRCSILAVGLLSDVATAVHVATSEEASPWSDVTLSRRGGRDSTRLALGVSVASAGVSACARGQVCPYNLLVENAAPDCWFCNLLRGVIRGGTGVCSSLTSWHVQSTGWFHLWALNLVELRAKGCFHVVFDSAGSTGVVSGPTLVVGHGVALFYCFIVLCSRDSLSQEFVAGWLWWRFVASCVASSVFGSVGGGTTFGVLVGVWEVGSLQWWLVFQQGPSVSCRRVLLLLLGARATSVVILFARAAVGFVIGLLIFGMFARAKQMLVCRVAPLVERCDTCLWLLSALCWLVVNSGEVLPEFFSVGFGGKVEEHRLVALCSGDVSQNGLLLSWFSQSSALVVLVEVLSGLACIASIVLRAAVFSLLVCVVGHWVVRSGEGSSQDRPLSFLVEGSSITALGAFGGGSLQSCPVVVLVVAALSLCRDELSLLPVVFLFVFEFLGCAGGTLCVPMVGWFTSLLAPYVLSQMMVWLLGVVVLCHGIWCHVAHRGDLCGEGPSPLSCLEGELVAPLMRVVFLVAQWVMALFRCVFCLCLNCALEALVAIWCVALSAYGGLLWRVLPVSCIVLAVGGTVLHLAEFCVVRHFMSLLGVRGVELSASGTLCVGPYLVASLVDDLLAFSRFAISSGDLYLAASDRGWVVTTEKSWYDLVVPLHLLLFSDR</sequence>
<feature type="transmembrane region" description="Helical" evidence="1">
    <location>
        <begin position="297"/>
        <end position="320"/>
    </location>
</feature>
<feature type="transmembrane region" description="Helical" evidence="1">
    <location>
        <begin position="233"/>
        <end position="263"/>
    </location>
</feature>
<proteinExistence type="predicted"/>
<feature type="transmembrane region" description="Helical" evidence="1">
    <location>
        <begin position="490"/>
        <end position="514"/>
    </location>
</feature>
<keyword evidence="1" id="KW-1133">Transmembrane helix</keyword>
<keyword evidence="1" id="KW-0812">Transmembrane</keyword>
<evidence type="ECO:0000313" key="3">
    <source>
        <dbReference type="Proteomes" id="UP000652761"/>
    </source>
</evidence>
<dbReference type="AlphaFoldDB" id="A0A843U9C1"/>
<evidence type="ECO:0000256" key="1">
    <source>
        <dbReference type="SAM" id="Phobius"/>
    </source>
</evidence>
<feature type="transmembrane region" description="Helical" evidence="1">
    <location>
        <begin position="591"/>
        <end position="611"/>
    </location>
</feature>
<evidence type="ECO:0000313" key="2">
    <source>
        <dbReference type="EMBL" id="MQL80198.1"/>
    </source>
</evidence>
<feature type="transmembrane region" description="Helical" evidence="1">
    <location>
        <begin position="404"/>
        <end position="433"/>
    </location>
</feature>
<feature type="non-terminal residue" evidence="2">
    <location>
        <position position="719"/>
    </location>
</feature>